<dbReference type="OrthoDB" id="5915071at2"/>
<evidence type="ECO:0000313" key="1">
    <source>
        <dbReference type="EMBL" id="TBL74643.1"/>
    </source>
</evidence>
<dbReference type="PANTHER" id="PTHR47916">
    <property type="entry name" value="FRUCTOSE-BISPHOSPHATE ALDOLASE CLASS 1"/>
    <property type="match status" value="1"/>
</dbReference>
<name>A0A4Q9DMJ5_9BACL</name>
<dbReference type="RefSeq" id="WP_131016228.1">
    <property type="nucleotide sequence ID" value="NZ_SIRE01000019.1"/>
</dbReference>
<dbReference type="SUPFAM" id="SSF51569">
    <property type="entry name" value="Aldolase"/>
    <property type="match status" value="1"/>
</dbReference>
<comment type="caution">
    <text evidence="1">The sequence shown here is derived from an EMBL/GenBank/DDBJ whole genome shotgun (WGS) entry which is preliminary data.</text>
</comment>
<dbReference type="Gene3D" id="3.20.20.70">
    <property type="entry name" value="Aldolase class I"/>
    <property type="match status" value="1"/>
</dbReference>
<dbReference type="Proteomes" id="UP000293142">
    <property type="component" value="Unassembled WGS sequence"/>
</dbReference>
<dbReference type="PIRSF" id="PIRSF038992">
    <property type="entry name" value="Aldolase_Ia"/>
    <property type="match status" value="1"/>
</dbReference>
<dbReference type="EMBL" id="SIRE01000019">
    <property type="protein sequence ID" value="TBL74643.1"/>
    <property type="molecule type" value="Genomic_DNA"/>
</dbReference>
<dbReference type="InterPro" id="IPR041720">
    <property type="entry name" value="FbaB-like"/>
</dbReference>
<protein>
    <submittedName>
        <fullName evidence="1">Aldolase</fullName>
    </submittedName>
</protein>
<dbReference type="SMART" id="SM01133">
    <property type="entry name" value="DeoC"/>
    <property type="match status" value="1"/>
</dbReference>
<dbReference type="AlphaFoldDB" id="A0A4Q9DMJ5"/>
<gene>
    <name evidence="1" type="ORF">EYB31_25335</name>
</gene>
<dbReference type="InterPro" id="IPR013785">
    <property type="entry name" value="Aldolase_TIM"/>
</dbReference>
<dbReference type="InterPro" id="IPR002915">
    <property type="entry name" value="DeoC/FbaB/LacD_aldolase"/>
</dbReference>
<accession>A0A4Q9DMJ5</accession>
<dbReference type="InterPro" id="IPR050456">
    <property type="entry name" value="DeoC/FbaB_aldolase"/>
</dbReference>
<dbReference type="Pfam" id="PF01791">
    <property type="entry name" value="DeoC"/>
    <property type="match status" value="1"/>
</dbReference>
<organism evidence="1 2">
    <name type="scientific">Paenibacillus thalictri</name>
    <dbReference type="NCBI Taxonomy" id="2527873"/>
    <lineage>
        <taxon>Bacteria</taxon>
        <taxon>Bacillati</taxon>
        <taxon>Bacillota</taxon>
        <taxon>Bacilli</taxon>
        <taxon>Bacillales</taxon>
        <taxon>Paenibacillaceae</taxon>
        <taxon>Paenibacillus</taxon>
    </lineage>
</organism>
<proteinExistence type="predicted"/>
<evidence type="ECO:0000313" key="2">
    <source>
        <dbReference type="Proteomes" id="UP000293142"/>
    </source>
</evidence>
<dbReference type="GO" id="GO:0004332">
    <property type="term" value="F:fructose-bisphosphate aldolase activity"/>
    <property type="evidence" value="ECO:0007669"/>
    <property type="project" value="InterPro"/>
</dbReference>
<reference evidence="1 2" key="1">
    <citation type="submission" date="2019-02" db="EMBL/GenBank/DDBJ databases">
        <title>Paenibacillus sp. nov., isolated from surface-sterilized tissue of Thalictrum simplex L.</title>
        <authorList>
            <person name="Tuo L."/>
        </authorList>
    </citation>
    <scope>NUCLEOTIDE SEQUENCE [LARGE SCALE GENOMIC DNA]</scope>
    <source>
        <strain evidence="1 2">N2SHLJ1</strain>
    </source>
</reference>
<keyword evidence="2" id="KW-1185">Reference proteome</keyword>
<dbReference type="PANTHER" id="PTHR47916:SF1">
    <property type="entry name" value="3-HYDROXY-5-PHOSPHONOOXYPENTANE-2,4-DIONE THIOLASE"/>
    <property type="match status" value="1"/>
</dbReference>
<sequence>MSVTARMNRLFHVDGKCFDVAIDHGFFNEYSFLSGIESIEKAVQIICEANPDAVQLSCGQARFLQNIPGKHKPSLVIRADVANVYNKELPKYVFSKISDHIVEQAVKLDASAVVVNLLLLPNQPKLHAQCVANIMKLKAECERYGMPLMVEPLVMQANEIAGGYMVDGDLKKIVPLVRQAVELGADIIKADPCDDIDEYYRIIEAASGIPVLPRGGGMASEEAIFERTCRLMKQGASGIVYGRNVVQHPKPKEMTEAFMAIVHEGADCQTALNILHRVKE</sequence>